<sequence length="337" mass="37047">MTSGGASPILFEYMNANSSAHCLTWEAKKAIISAPVNIGDSIVSSWYGPGSYLAWLIAAYAAALSSIRASKCGSNSAESHELDVELLATLLYPAIAASDVVLRLIQCRLDPGINAATFVVVSSLVVLGPASSLSWQEDGFEKTFELRWLTRRQTAWLIALLLCHTVACAVVGEPYGQHELLITMYSLVFVILFYSNVMITRMFDKYPYKSVKYRPAGERMIVFCVAQLIFGIVLLTTRRSIWPLTGARLADLDQSATLFTALLILAYSRRKTFTSFFLRLTRRISGFSLAPTQDSSETNDLPTVTPGLSAASDPEAPTERTEVNADSEIRQRPHAIE</sequence>
<keyword evidence="2" id="KW-0472">Membrane</keyword>
<accession>A0AAF0IHS3</accession>
<keyword evidence="2" id="KW-0812">Transmembrane</keyword>
<feature type="transmembrane region" description="Helical" evidence="2">
    <location>
        <begin position="220"/>
        <end position="237"/>
    </location>
</feature>
<feature type="transmembrane region" description="Helical" evidence="2">
    <location>
        <begin position="181"/>
        <end position="199"/>
    </location>
</feature>
<evidence type="ECO:0000313" key="3">
    <source>
        <dbReference type="EMBL" id="WEW58105.1"/>
    </source>
</evidence>
<proteinExistence type="predicted"/>
<feature type="transmembrane region" description="Helical" evidence="2">
    <location>
        <begin position="249"/>
        <end position="267"/>
    </location>
</feature>
<dbReference type="Proteomes" id="UP001219355">
    <property type="component" value="Chromosome 2"/>
</dbReference>
<feature type="transmembrane region" description="Helical" evidence="2">
    <location>
        <begin position="52"/>
        <end position="70"/>
    </location>
</feature>
<evidence type="ECO:0000256" key="1">
    <source>
        <dbReference type="SAM" id="MobiDB-lite"/>
    </source>
</evidence>
<gene>
    <name evidence="3" type="ORF">PRK78_003572</name>
</gene>
<evidence type="ECO:0000256" key="2">
    <source>
        <dbReference type="SAM" id="Phobius"/>
    </source>
</evidence>
<feature type="compositionally biased region" description="Basic and acidic residues" evidence="1">
    <location>
        <begin position="317"/>
        <end position="337"/>
    </location>
</feature>
<keyword evidence="2" id="KW-1133">Transmembrane helix</keyword>
<feature type="compositionally biased region" description="Polar residues" evidence="1">
    <location>
        <begin position="291"/>
        <end position="302"/>
    </location>
</feature>
<dbReference type="EMBL" id="CP120628">
    <property type="protein sequence ID" value="WEW58105.1"/>
    <property type="molecule type" value="Genomic_DNA"/>
</dbReference>
<feature type="region of interest" description="Disordered" evidence="1">
    <location>
        <begin position="291"/>
        <end position="337"/>
    </location>
</feature>
<protein>
    <submittedName>
        <fullName evidence="3">Uncharacterized protein</fullName>
    </submittedName>
</protein>
<name>A0AAF0IHS3_9EURO</name>
<reference evidence="3" key="1">
    <citation type="submission" date="2023-03" db="EMBL/GenBank/DDBJ databases">
        <title>Emydomyces testavorans Genome Sequence.</title>
        <authorList>
            <person name="Hoyer L."/>
        </authorList>
    </citation>
    <scope>NUCLEOTIDE SEQUENCE</scope>
    <source>
        <strain evidence="3">16-2883</strain>
    </source>
</reference>
<organism evidence="3 4">
    <name type="scientific">Emydomyces testavorans</name>
    <dbReference type="NCBI Taxonomy" id="2070801"/>
    <lineage>
        <taxon>Eukaryota</taxon>
        <taxon>Fungi</taxon>
        <taxon>Dikarya</taxon>
        <taxon>Ascomycota</taxon>
        <taxon>Pezizomycotina</taxon>
        <taxon>Eurotiomycetes</taxon>
        <taxon>Eurotiomycetidae</taxon>
        <taxon>Onygenales</taxon>
        <taxon>Nannizziopsiaceae</taxon>
        <taxon>Emydomyces</taxon>
    </lineage>
</organism>
<feature type="transmembrane region" description="Helical" evidence="2">
    <location>
        <begin position="154"/>
        <end position="175"/>
    </location>
</feature>
<keyword evidence="4" id="KW-1185">Reference proteome</keyword>
<evidence type="ECO:0000313" key="4">
    <source>
        <dbReference type="Proteomes" id="UP001219355"/>
    </source>
</evidence>
<dbReference type="AlphaFoldDB" id="A0AAF0IHS3"/>